<dbReference type="VEuPathDB" id="AmoebaDB:NAEGRDRAFT_75934"/>
<dbReference type="AlphaFoldDB" id="D2W3G3"/>
<name>D2W3G3_NAEGR</name>
<evidence type="ECO:0000313" key="1">
    <source>
        <dbReference type="EMBL" id="EFC36417.1"/>
    </source>
</evidence>
<dbReference type="InParanoid" id="D2W3G3"/>
<dbReference type="Proteomes" id="UP000006671">
    <property type="component" value="Unassembled WGS sequence"/>
</dbReference>
<dbReference type="OrthoDB" id="10380761at2759"/>
<sequence length="452" mass="53914">MRQINEDLLCEIVSFLPYFYQRKFKRINSVCFEKIERMQKQVLVERFRNSKIPTVYGYFGTDLVKKEVEFDDFKLVEKEDWIKFRTNSYLENSKSAIEMLKRFYYLDNLEWLVIETNHAKLNTKAEIISDNYIRKLTISKLTQKYCITLSLIGLHRLQEPLNNYAENLKSIGISQIHLLFCSKNLQIQVPYHLVLNSIYNNQVLVKRTDNCFSYTYDSMCGLLYPKKRKINSIRKANNYLMNCSLTLGVDLSWIKRGDLFHYAIFDPKNNNFPNWERIELLFGNYFIPMNEKLQIPSNVLTLIGNEKKKMNILQFIFWNILKIAKRFGLADATWHQVNYTNQLEIFEKNSIVVEYKNRIGTLLSHVDERMFRRLQKGEFSFVKMVKDFDIFNELNVKQTSQKKSNFKPFKWYDFVIRSIGTKSQNPTLVEREIVSEERTISSLQYLFMIEIS</sequence>
<evidence type="ECO:0000313" key="2">
    <source>
        <dbReference type="Proteomes" id="UP000006671"/>
    </source>
</evidence>
<keyword evidence="2" id="KW-1185">Reference proteome</keyword>
<protein>
    <submittedName>
        <fullName evidence="1">Predicted protein</fullName>
    </submittedName>
</protein>
<dbReference type="EMBL" id="GG738931">
    <property type="protein sequence ID" value="EFC36417.1"/>
    <property type="molecule type" value="Genomic_DNA"/>
</dbReference>
<dbReference type="RefSeq" id="XP_002669161.1">
    <property type="nucleotide sequence ID" value="XM_002669115.1"/>
</dbReference>
<reference evidence="1 2" key="1">
    <citation type="journal article" date="2010" name="Cell">
        <title>The genome of Naegleria gruberi illuminates early eukaryotic versatility.</title>
        <authorList>
            <person name="Fritz-Laylin L.K."/>
            <person name="Prochnik S.E."/>
            <person name="Ginger M.L."/>
            <person name="Dacks J.B."/>
            <person name="Carpenter M.L."/>
            <person name="Field M.C."/>
            <person name="Kuo A."/>
            <person name="Paredez A."/>
            <person name="Chapman J."/>
            <person name="Pham J."/>
            <person name="Shu S."/>
            <person name="Neupane R."/>
            <person name="Cipriano M."/>
            <person name="Mancuso J."/>
            <person name="Tu H."/>
            <person name="Salamov A."/>
            <person name="Lindquist E."/>
            <person name="Shapiro H."/>
            <person name="Lucas S."/>
            <person name="Grigoriev I.V."/>
            <person name="Cande W.Z."/>
            <person name="Fulton C."/>
            <person name="Rokhsar D.S."/>
            <person name="Dawson S.C."/>
        </authorList>
    </citation>
    <scope>NUCLEOTIDE SEQUENCE [LARGE SCALE GENOMIC DNA]</scope>
    <source>
        <strain evidence="1 2">NEG-M</strain>
    </source>
</reference>
<proteinExistence type="predicted"/>
<organism evidence="2">
    <name type="scientific">Naegleria gruberi</name>
    <name type="common">Amoeba</name>
    <dbReference type="NCBI Taxonomy" id="5762"/>
    <lineage>
        <taxon>Eukaryota</taxon>
        <taxon>Discoba</taxon>
        <taxon>Heterolobosea</taxon>
        <taxon>Tetramitia</taxon>
        <taxon>Eutetramitia</taxon>
        <taxon>Vahlkampfiidae</taxon>
        <taxon>Naegleria</taxon>
    </lineage>
</organism>
<gene>
    <name evidence="1" type="ORF">NAEGRDRAFT_75934</name>
</gene>
<dbReference type="GeneID" id="8862293"/>
<dbReference type="KEGG" id="ngr:NAEGRDRAFT_75934"/>
<accession>D2W3G3</accession>